<comment type="caution">
    <text evidence="2">The sequence shown here is derived from an EMBL/GenBank/DDBJ whole genome shotgun (WGS) entry which is preliminary data.</text>
</comment>
<dbReference type="Proteomes" id="UP001501057">
    <property type="component" value="Unassembled WGS sequence"/>
</dbReference>
<proteinExistence type="predicted"/>
<evidence type="ECO:0000313" key="2">
    <source>
        <dbReference type="EMBL" id="GAA1748704.1"/>
    </source>
</evidence>
<evidence type="ECO:0000256" key="1">
    <source>
        <dbReference type="SAM" id="MobiDB-lite"/>
    </source>
</evidence>
<accession>A0ABN2K5D2</accession>
<protein>
    <recommendedName>
        <fullName evidence="4">DUF732 domain-containing protein</fullName>
    </recommendedName>
</protein>
<gene>
    <name evidence="2" type="ORF">GCM10009710_30940</name>
</gene>
<name>A0ABN2K5D2_9ACTN</name>
<feature type="region of interest" description="Disordered" evidence="1">
    <location>
        <begin position="11"/>
        <end position="52"/>
    </location>
</feature>
<evidence type="ECO:0000313" key="3">
    <source>
        <dbReference type="Proteomes" id="UP001501057"/>
    </source>
</evidence>
<dbReference type="EMBL" id="BAAAME010000005">
    <property type="protein sequence ID" value="GAA1748704.1"/>
    <property type="molecule type" value="Genomic_DNA"/>
</dbReference>
<feature type="compositionally biased region" description="Acidic residues" evidence="1">
    <location>
        <begin position="31"/>
        <end position="43"/>
    </location>
</feature>
<evidence type="ECO:0008006" key="4">
    <source>
        <dbReference type="Google" id="ProtNLM"/>
    </source>
</evidence>
<sequence>MGTLAVFGLAACGGDDDTSNNDSESSSQSDEPTDEPTEDSSEGDGDKPAKEDVVAGYTKIITDITGQLPEDIVTQVASCFVDEVYDAASAQTLQAIADSNPAGIDQSDGQLFADASTTCQSQLTP</sequence>
<organism evidence="2 3">
    <name type="scientific">Aeromicrobium alkaliterrae</name>
    <dbReference type="NCBI Taxonomy" id="302168"/>
    <lineage>
        <taxon>Bacteria</taxon>
        <taxon>Bacillati</taxon>
        <taxon>Actinomycetota</taxon>
        <taxon>Actinomycetes</taxon>
        <taxon>Propionibacteriales</taxon>
        <taxon>Nocardioidaceae</taxon>
        <taxon>Aeromicrobium</taxon>
    </lineage>
</organism>
<feature type="compositionally biased region" description="Low complexity" evidence="1">
    <location>
        <begin position="20"/>
        <end position="30"/>
    </location>
</feature>
<keyword evidence="3" id="KW-1185">Reference proteome</keyword>
<reference evidence="2 3" key="1">
    <citation type="journal article" date="2019" name="Int. J. Syst. Evol. Microbiol.">
        <title>The Global Catalogue of Microorganisms (GCM) 10K type strain sequencing project: providing services to taxonomists for standard genome sequencing and annotation.</title>
        <authorList>
            <consortium name="The Broad Institute Genomics Platform"/>
            <consortium name="The Broad Institute Genome Sequencing Center for Infectious Disease"/>
            <person name="Wu L."/>
            <person name="Ma J."/>
        </authorList>
    </citation>
    <scope>NUCLEOTIDE SEQUENCE [LARGE SCALE GENOMIC DNA]</scope>
    <source>
        <strain evidence="2 3">JCM 13518</strain>
    </source>
</reference>